<dbReference type="Proteomes" id="UP000009183">
    <property type="component" value="Chromosome 12"/>
</dbReference>
<feature type="compositionally biased region" description="Polar residues" evidence="8">
    <location>
        <begin position="960"/>
        <end position="973"/>
    </location>
</feature>
<dbReference type="GO" id="GO:0005524">
    <property type="term" value="F:ATP binding"/>
    <property type="evidence" value="ECO:0007669"/>
    <property type="project" value="UniProtKB-KW"/>
</dbReference>
<dbReference type="PANTHER" id="PTHR33463:SF209">
    <property type="entry name" value="DISEASE RESISTANCE PROTEIN RPS2-LIKE"/>
    <property type="match status" value="1"/>
</dbReference>
<dbReference type="InterPro" id="IPR001611">
    <property type="entry name" value="Leu-rich_rpt"/>
</dbReference>
<dbReference type="InterPro" id="IPR057135">
    <property type="entry name" value="At4g27190-like_LRR"/>
</dbReference>
<accession>D7TGN6</accession>
<dbReference type="Gene3D" id="1.10.8.430">
    <property type="entry name" value="Helical domain of apoptotic protease-activating factors"/>
    <property type="match status" value="1"/>
</dbReference>
<dbReference type="Pfam" id="PF23598">
    <property type="entry name" value="LRR_14"/>
    <property type="match status" value="1"/>
</dbReference>
<evidence type="ECO:0000256" key="7">
    <source>
        <dbReference type="SAM" id="Coils"/>
    </source>
</evidence>
<dbReference type="SMART" id="SM00369">
    <property type="entry name" value="LRR_TYP"/>
    <property type="match status" value="4"/>
</dbReference>
<evidence type="ECO:0000256" key="5">
    <source>
        <dbReference type="ARBA" id="ARBA00022821"/>
    </source>
</evidence>
<dbReference type="InterPro" id="IPR036388">
    <property type="entry name" value="WH-like_DNA-bd_sf"/>
</dbReference>
<organism evidence="10 11">
    <name type="scientific">Vitis vinifera</name>
    <name type="common">Grape</name>
    <dbReference type="NCBI Taxonomy" id="29760"/>
    <lineage>
        <taxon>Eukaryota</taxon>
        <taxon>Viridiplantae</taxon>
        <taxon>Streptophyta</taxon>
        <taxon>Embryophyta</taxon>
        <taxon>Tracheophyta</taxon>
        <taxon>Spermatophyta</taxon>
        <taxon>Magnoliopsida</taxon>
        <taxon>eudicotyledons</taxon>
        <taxon>Gunneridae</taxon>
        <taxon>Pentapetalae</taxon>
        <taxon>rosids</taxon>
        <taxon>Vitales</taxon>
        <taxon>Vitaceae</taxon>
        <taxon>Viteae</taxon>
        <taxon>Vitis</taxon>
    </lineage>
</organism>
<protein>
    <recommendedName>
        <fullName evidence="9">AAA+ ATPase domain-containing protein</fullName>
    </recommendedName>
</protein>
<dbReference type="Gene3D" id="1.10.10.10">
    <property type="entry name" value="Winged helix-like DNA-binding domain superfamily/Winged helix DNA-binding domain"/>
    <property type="match status" value="1"/>
</dbReference>
<dbReference type="PaxDb" id="29760-VIT_12s0035g01630.t01"/>
<feature type="coiled-coil region" evidence="7">
    <location>
        <begin position="1092"/>
        <end position="1119"/>
    </location>
</feature>
<dbReference type="PROSITE" id="PS51450">
    <property type="entry name" value="LRR"/>
    <property type="match status" value="1"/>
</dbReference>
<dbReference type="Gene3D" id="3.40.50.300">
    <property type="entry name" value="P-loop containing nucleotide triphosphate hydrolases"/>
    <property type="match status" value="1"/>
</dbReference>
<dbReference type="GO" id="GO:0098542">
    <property type="term" value="P:defense response to other organism"/>
    <property type="evidence" value="ECO:0000318"/>
    <property type="project" value="GO_Central"/>
</dbReference>
<evidence type="ECO:0000256" key="1">
    <source>
        <dbReference type="ARBA" id="ARBA00008894"/>
    </source>
</evidence>
<dbReference type="SUPFAM" id="SSF52058">
    <property type="entry name" value="L domain-like"/>
    <property type="match status" value="2"/>
</dbReference>
<dbReference type="InterPro" id="IPR003593">
    <property type="entry name" value="AAA+_ATPase"/>
</dbReference>
<evidence type="ECO:0000313" key="11">
    <source>
        <dbReference type="Proteomes" id="UP000009183"/>
    </source>
</evidence>
<keyword evidence="4" id="KW-0547">Nucleotide-binding</keyword>
<feature type="domain" description="AAA+ ATPase" evidence="9">
    <location>
        <begin position="1172"/>
        <end position="1306"/>
    </location>
</feature>
<dbReference type="OMA" id="TNIQHEG"/>
<evidence type="ECO:0000259" key="9">
    <source>
        <dbReference type="SMART" id="SM00382"/>
    </source>
</evidence>
<dbReference type="InterPro" id="IPR058922">
    <property type="entry name" value="WHD_DRP"/>
</dbReference>
<dbReference type="PANTHER" id="PTHR33463">
    <property type="entry name" value="NB-ARC DOMAIN-CONTAINING PROTEIN-RELATED"/>
    <property type="match status" value="1"/>
</dbReference>
<comment type="similarity">
    <text evidence="1">Belongs to the disease resistance NB-LRR family.</text>
</comment>
<proteinExistence type="inferred from homology"/>
<name>D7TGN6_VITVI</name>
<dbReference type="InParanoid" id="D7TGN6"/>
<evidence type="ECO:0000313" key="10">
    <source>
        <dbReference type="EMBL" id="CBI29658.3"/>
    </source>
</evidence>
<keyword evidence="6" id="KW-0067">ATP-binding</keyword>
<dbReference type="SMART" id="SM00382">
    <property type="entry name" value="AAA"/>
    <property type="match status" value="1"/>
</dbReference>
<dbReference type="InterPro" id="IPR002182">
    <property type="entry name" value="NB-ARC"/>
</dbReference>
<gene>
    <name evidence="10" type="ordered locus">VIT_12s0035g01630</name>
</gene>
<dbReference type="Pfam" id="PF00931">
    <property type="entry name" value="NB-ARC"/>
    <property type="match status" value="2"/>
</dbReference>
<evidence type="ECO:0000256" key="6">
    <source>
        <dbReference type="ARBA" id="ARBA00022840"/>
    </source>
</evidence>
<keyword evidence="11" id="KW-1185">Reference proteome</keyword>
<evidence type="ECO:0000256" key="8">
    <source>
        <dbReference type="SAM" id="MobiDB-lite"/>
    </source>
</evidence>
<dbReference type="InterPro" id="IPR042197">
    <property type="entry name" value="Apaf_helical"/>
</dbReference>
<dbReference type="EMBL" id="FN595990">
    <property type="protein sequence ID" value="CBI29658.3"/>
    <property type="molecule type" value="Genomic_DNA"/>
</dbReference>
<dbReference type="GO" id="GO:0043531">
    <property type="term" value="F:ADP binding"/>
    <property type="evidence" value="ECO:0007669"/>
    <property type="project" value="InterPro"/>
</dbReference>
<keyword evidence="7" id="KW-0175">Coiled coil</keyword>
<dbReference type="PRINTS" id="PR00364">
    <property type="entry name" value="DISEASERSIST"/>
</dbReference>
<dbReference type="InterPro" id="IPR055414">
    <property type="entry name" value="LRR_R13L4/SHOC2-like"/>
</dbReference>
<dbReference type="ExpressionAtlas" id="D7TGN6">
    <property type="expression patterns" value="baseline"/>
</dbReference>
<dbReference type="Gene3D" id="3.80.10.10">
    <property type="entry name" value="Ribonuclease Inhibitor"/>
    <property type="match status" value="2"/>
</dbReference>
<reference evidence="11" key="1">
    <citation type="journal article" date="2007" name="Nature">
        <title>The grapevine genome sequence suggests ancestral hexaploidization in major angiosperm phyla.</title>
        <authorList>
            <consortium name="The French-Italian Public Consortium for Grapevine Genome Characterization."/>
            <person name="Jaillon O."/>
            <person name="Aury J.-M."/>
            <person name="Noel B."/>
            <person name="Policriti A."/>
            <person name="Clepet C."/>
            <person name="Casagrande A."/>
            <person name="Choisne N."/>
            <person name="Aubourg S."/>
            <person name="Vitulo N."/>
            <person name="Jubin C."/>
            <person name="Vezzi A."/>
            <person name="Legeai F."/>
            <person name="Hugueney P."/>
            <person name="Dasilva C."/>
            <person name="Horner D."/>
            <person name="Mica E."/>
            <person name="Jublot D."/>
            <person name="Poulain J."/>
            <person name="Bruyere C."/>
            <person name="Billault A."/>
            <person name="Segurens B."/>
            <person name="Gouyvenoux M."/>
            <person name="Ugarte E."/>
            <person name="Cattonaro F."/>
            <person name="Anthouard V."/>
            <person name="Vico V."/>
            <person name="Del Fabbro C."/>
            <person name="Alaux M."/>
            <person name="Di Gaspero G."/>
            <person name="Dumas V."/>
            <person name="Felice N."/>
            <person name="Paillard S."/>
            <person name="Juman I."/>
            <person name="Moroldo M."/>
            <person name="Scalabrin S."/>
            <person name="Canaguier A."/>
            <person name="Le Clainche I."/>
            <person name="Malacrida G."/>
            <person name="Durand E."/>
            <person name="Pesole G."/>
            <person name="Laucou V."/>
            <person name="Chatelet P."/>
            <person name="Merdinoglu D."/>
            <person name="Delledonne M."/>
            <person name="Pezzotti M."/>
            <person name="Lecharny A."/>
            <person name="Scarpelli C."/>
            <person name="Artiguenave F."/>
            <person name="Pe M.E."/>
            <person name="Valle G."/>
            <person name="Morgante M."/>
            <person name="Caboche M."/>
            <person name="Adam-Blondon A.-F."/>
            <person name="Weissenbach J."/>
            <person name="Quetier F."/>
            <person name="Wincker P."/>
        </authorList>
    </citation>
    <scope>NUCLEOTIDE SEQUENCE [LARGE SCALE GENOMIC DNA]</scope>
    <source>
        <strain evidence="11">cv. Pinot noir / PN40024</strain>
    </source>
</reference>
<evidence type="ECO:0000256" key="3">
    <source>
        <dbReference type="ARBA" id="ARBA00022737"/>
    </source>
</evidence>
<keyword evidence="2" id="KW-0433">Leucine-rich repeat</keyword>
<dbReference type="Pfam" id="PF23559">
    <property type="entry name" value="WHD_DRP"/>
    <property type="match status" value="1"/>
</dbReference>
<evidence type="ECO:0000256" key="2">
    <source>
        <dbReference type="ARBA" id="ARBA00022614"/>
    </source>
</evidence>
<keyword evidence="5" id="KW-0611">Plant defense</keyword>
<keyword evidence="3" id="KW-0677">Repeat</keyword>
<dbReference type="InterPro" id="IPR032675">
    <property type="entry name" value="LRR_dom_sf"/>
</dbReference>
<dbReference type="InterPro" id="IPR027417">
    <property type="entry name" value="P-loop_NTPase"/>
</dbReference>
<dbReference type="SUPFAM" id="SSF52540">
    <property type="entry name" value="P-loop containing nucleoside triphosphate hydrolases"/>
    <property type="match status" value="2"/>
</dbReference>
<dbReference type="InterPro" id="IPR003591">
    <property type="entry name" value="Leu-rich_rpt_typical-subtyp"/>
</dbReference>
<dbReference type="HOGENOM" id="CLU_238588_0_0_1"/>
<dbReference type="eggNOG" id="KOG4658">
    <property type="taxonomic scope" value="Eukaryota"/>
</dbReference>
<dbReference type="Pfam" id="PF23247">
    <property type="entry name" value="LRR_RPS2"/>
    <property type="match status" value="1"/>
</dbReference>
<sequence length="1781" mass="203464">MNIFSKPLKDRALRLNRKKDVLCLILSYPPFSSAIKKSHEGWILDVLAINQKLREAVYRKKEIDVSELSPRISLLLDHSFHDIEAYVPRDIIEEMQRGTIWGRTPTTKVYSLAIDFAFCQILQDIEIPKFQRILICGRDDAGLLTSRLKNLQQEKGMFDLVIHVKASSCKSARDIEDDIARELGLSTSSRQEVDGLLKSKSFLILLDDVDLASSTNLNDVGTNWWNSKKFQKMVCTTGSMGRRADHTEADLEIRLEDHLFTWELFCMEVGDVVHFSGIQHFAIRMVKECKGHLLVIVLMARALRDIDEVHTWECASLALTLQPTQLRDDDVLFNALAFVCGRLGSAMNCLKCLVEMGCWGELEEGDLIGRWITDGLIRKVDEGKEMVRHLVDAFLFKRSWKGDSSFVKMHSKIHEVLLNMLGLKRESLFLWLGGKGLTEPPRDEAWEKANEVHLMNNKLSELPKSPHCPELRALFLQANHGLRVIPPKFFEGMPALQFLDLSNTAIRSLPSLFELVQLRIFILRGCQLLMELPPEVGNLRNLEVLDLEGTEIISLPMTIKWLTNLKCLRVSFYGYSNQTGQSSDTMIPHNMLSGLTQLEELGIHVNPDDERWDVTMKDIVKEVCSFKHLETLKLYLPEVILVNEFMGSGTSSRNLSLMNFRFIIGSHRKRFVSRLPQEIVVKFEQQKRCLKYVNGEGIPMEIKKILEHATALLLERHLTLTKLSEFGIENTMKLEFCVLGECSKIQTLVDGAENYRQGDDYGYVHQKIILGSLRYLRLHYMKNLGSIWKGPIWEGCLSRLESLELYACPQLKTTFTLALLENLNRLKELAVENCPKINSLVTHEVPAEDMLLKTYLPKLKKISLHYLPKLASISSGLHIAPHLEWMSFYNCPSIEALSIMEVSSNNLKVIIGEVDWWRALKWRKPVLRRKLDSIFVPIKSDADLMTQLAEIGNQLLAPKQETNLSQQSGTTSVDKQRHEPSPLPLLSPSTKNSLKAIVVEAGTTSEQTQLSEPTPQPLLSLSTEQDTVEMADAAEVDLRRVGRSLFPSASSIIGFPKDLKRNYKMLTEGAEKLKALKYDILERSGHKKSPALREWMDRAEMISEEVNQLETKYNDEMEHPWRLVRFWEHSYLSKVMAKKHNQVQSLLEGHDKRRVWMSKVVEDVVSFLEDEQIRRIGIWGTVGTGKTTIMQNLNNHQDIAKMFDIVIWVTVSKESSTKKLQDAILQRLKMNMEGTVSIKENSHRISEELKGRKCLILLDEVYDFIDLHVVMGINDNQESKVVLASTIGDICNDMEADELINVKPLSDHEAFNMFKEKLGRSIYSPQIERVAEQVVRECGGLPLLINIVAMIFRTKGEDISLWIDGLKHLQRWEDIEGMDHVIEFLKFCYDYLGSDTKKACYLYCALFPGEYDINVDYLLECWKAEGFIPGTVAFRDARHQGHVILDDLINLSLLERSGKGKCVKMNRILRKMALKISLQSDGSKFLAKPCEGLQDFPDSKEWEDASRISLMNNQLCTLPKSLRCHNLSTLLLQRNNGLSAIPFPFFNSMHLLRVLDLHGTGIMLLPSSISKLIHLRGLYLNSCPHLIGLLPEIRALTKLELLDIRRTKIPFRHIGSLIWLKCLRISLSSFSMGIKLGSISAFVSLEEFCVDDDVSVEKHYKYLKDVTKEVITLKKLTSVQFCFPTVDSLDLFVHRSREWKKISHFSFQFSVGHQDSTSSHFLKSSDYRSLNCLKLVNGGGRHPVITKTTINKTISSCPENFDLEALICSHSWRLNEQRLEF</sequence>
<dbReference type="InterPro" id="IPR050905">
    <property type="entry name" value="Plant_NBS-LRR"/>
</dbReference>
<feature type="region of interest" description="Disordered" evidence="8">
    <location>
        <begin position="959"/>
        <end position="986"/>
    </location>
</feature>
<evidence type="ECO:0000256" key="4">
    <source>
        <dbReference type="ARBA" id="ARBA00022741"/>
    </source>
</evidence>